<reference evidence="3" key="2">
    <citation type="journal article" date="2010" name="PLoS Genet.">
        <title>Structure, function, and evolution of the Thiomonas spp. genome.</title>
        <authorList>
            <person name="Arsene-Ploetze F."/>
            <person name="Koechler S."/>
            <person name="Marchal M."/>
            <person name="Coppee J.Y."/>
            <person name="Chandler M."/>
            <person name="Bonnefoy V."/>
            <person name="Brochier-Armanet C."/>
            <person name="Barakat M."/>
            <person name="Barbe V."/>
            <person name="Battaglia-Brunet F."/>
            <person name="Bruneel O."/>
            <person name="Bryan C.G."/>
            <person name="Cleiss-Arnold J."/>
            <person name="Cruveiller S."/>
            <person name="Erhardt M."/>
            <person name="Heinrich-Salmeron A."/>
            <person name="Hommais F."/>
            <person name="Joulian C."/>
            <person name="Krin E."/>
            <person name="Lieutaud A."/>
            <person name="Lievremont D."/>
            <person name="Michel C."/>
            <person name="Muller D."/>
            <person name="Ortet P."/>
            <person name="Proux C."/>
            <person name="Siguier P."/>
            <person name="Roche D."/>
            <person name="Rouy Z."/>
            <person name="Salvignol G."/>
            <person name="Slyemi D."/>
            <person name="Talla E."/>
            <person name="Weiss S."/>
            <person name="Weissenbach J."/>
            <person name="Medigue C."/>
            <person name="Bertin P.N."/>
        </authorList>
    </citation>
    <scope>NUCLEOTIDE SEQUENCE [LARGE SCALE GENOMIC DNA]</scope>
    <source>
        <strain evidence="3">DSM 22701 / CIP 110005 / 3As</strain>
    </source>
</reference>
<protein>
    <submittedName>
        <fullName evidence="2">Uncharacterized protein</fullName>
    </submittedName>
</protein>
<dbReference type="EMBL" id="FP475956">
    <property type="protein sequence ID" value="CAZ89003.1"/>
    <property type="molecule type" value="Genomic_DNA"/>
</dbReference>
<keyword evidence="1" id="KW-0812">Transmembrane</keyword>
<evidence type="ECO:0000256" key="1">
    <source>
        <dbReference type="SAM" id="Phobius"/>
    </source>
</evidence>
<gene>
    <name evidence="2" type="ordered locus">THI_2369</name>
</gene>
<dbReference type="AlphaFoldDB" id="D6CUN4"/>
<dbReference type="HOGENOM" id="CLU_183128_0_0_4"/>
<keyword evidence="1" id="KW-0472">Membrane</keyword>
<feature type="transmembrane region" description="Helical" evidence="1">
    <location>
        <begin position="60"/>
        <end position="78"/>
    </location>
</feature>
<feature type="transmembrane region" description="Helical" evidence="1">
    <location>
        <begin position="33"/>
        <end position="54"/>
    </location>
</feature>
<sequence length="97" mass="11488">MRRSRQRLLQANDECENPAGRVLTIEVTQMQSAGMTFIIAMIVLYALFHLFWMAPIWAKLIVLSPLLWSLGRLLWAVYKRLGWEIKRRRMATRSQRL</sequence>
<name>D6CUN4_THIA3</name>
<evidence type="ECO:0000313" key="3">
    <source>
        <dbReference type="Proteomes" id="UP000002372"/>
    </source>
</evidence>
<dbReference type="Proteomes" id="UP000002372">
    <property type="component" value="Chromosome"/>
</dbReference>
<organism evidence="2 3">
    <name type="scientific">Thiomonas arsenitoxydans (strain DSM 22701 / CIP 110005 / 3As)</name>
    <dbReference type="NCBI Taxonomy" id="426114"/>
    <lineage>
        <taxon>Bacteria</taxon>
        <taxon>Pseudomonadati</taxon>
        <taxon>Pseudomonadota</taxon>
        <taxon>Betaproteobacteria</taxon>
        <taxon>Burkholderiales</taxon>
        <taxon>Thiomonas</taxon>
    </lineage>
</organism>
<proteinExistence type="predicted"/>
<evidence type="ECO:0000313" key="2">
    <source>
        <dbReference type="EMBL" id="CAZ89003.1"/>
    </source>
</evidence>
<keyword evidence="1" id="KW-1133">Transmembrane helix</keyword>
<reference key="1">
    <citation type="submission" date="2009-07" db="EMBL/GenBank/DDBJ databases">
        <authorList>
            <person name="Genoscope - CEA"/>
        </authorList>
    </citation>
    <scope>NUCLEOTIDE SEQUENCE</scope>
    <source>
        <strain>3As</strain>
    </source>
</reference>
<dbReference type="KEGG" id="thi:THI_2369"/>
<accession>D6CUN4</accession>